<gene>
    <name evidence="1" type="ORF">HZU40_00195</name>
</gene>
<dbReference type="Proteomes" id="UP000515498">
    <property type="component" value="Plasmid unnamed2"/>
</dbReference>
<keyword evidence="1" id="KW-0614">Plasmid</keyword>
<proteinExistence type="predicted"/>
<reference evidence="1 2" key="1">
    <citation type="submission" date="2020-07" db="EMBL/GenBank/DDBJ databases">
        <title>Draft genome sequence of four isobutane-metabolizing strains capable of cometabolically degrading diverse ether contaminants.</title>
        <authorList>
            <person name="Chen W."/>
            <person name="Faulkner N."/>
            <person name="Smith C."/>
            <person name="Hyman M."/>
        </authorList>
    </citation>
    <scope>NUCLEOTIDE SEQUENCE [LARGE SCALE GENOMIC DNA]</scope>
    <source>
        <strain evidence="1 2">2A</strain>
        <plasmid evidence="1 2">unnamed2</plasmid>
    </source>
</reference>
<accession>A0A7G8P6R5</accession>
<name>A0A7G8P6R5_9MYCO</name>
<evidence type="ECO:0000313" key="2">
    <source>
        <dbReference type="Proteomes" id="UP000515498"/>
    </source>
</evidence>
<dbReference type="KEGG" id="mflu:HZU40_00195"/>
<sequence length="206" mass="22203">MIICPGKLDGQDNRDICQALRECLAGCHQADLDCAIQLSANERGDAVSWPKLNVELGDLRRAASDYAELQARAEAIGPRAVEEVQRIIATHGSMGYPVAVGVVTGLARRQAAVDAQAVRFGEHSRLFTEHAAAYTAQDHENALRYDAPAVMLDTAAAQTPHLVAPSGYIIWCTPADLVPGFICEFLGEDRGITWRHSPIDITGGMP</sequence>
<dbReference type="AlphaFoldDB" id="A0A7G8P6R5"/>
<geneLocation type="plasmid" evidence="1 2">
    <name>unnamed2</name>
</geneLocation>
<protein>
    <submittedName>
        <fullName evidence="1">Uncharacterized protein</fullName>
    </submittedName>
</protein>
<evidence type="ECO:0000313" key="1">
    <source>
        <dbReference type="EMBL" id="QNJ90031.1"/>
    </source>
</evidence>
<organism evidence="1 2">
    <name type="scientific">Mycolicibacterium fluoranthenivorans</name>
    <dbReference type="NCBI Taxonomy" id="258505"/>
    <lineage>
        <taxon>Bacteria</taxon>
        <taxon>Bacillati</taxon>
        <taxon>Actinomycetota</taxon>
        <taxon>Actinomycetes</taxon>
        <taxon>Mycobacteriales</taxon>
        <taxon>Mycobacteriaceae</taxon>
        <taxon>Mycolicibacterium</taxon>
    </lineage>
</organism>
<dbReference type="EMBL" id="CP059893">
    <property type="protein sequence ID" value="QNJ90031.1"/>
    <property type="molecule type" value="Genomic_DNA"/>
</dbReference>